<evidence type="ECO:0000313" key="2">
    <source>
        <dbReference type="EMBL" id="QEC49559.1"/>
    </source>
</evidence>
<reference evidence="2 3" key="1">
    <citation type="journal article" date="2018" name="J. Microbiol.">
        <title>Baekduia soli gen. nov., sp. nov., a novel bacterium isolated from the soil of Baekdu Mountain and proposal of a novel family name, Baekduiaceae fam. nov.</title>
        <authorList>
            <person name="An D.S."/>
            <person name="Siddiqi M.Z."/>
            <person name="Kim K.H."/>
            <person name="Yu H.S."/>
            <person name="Im W.T."/>
        </authorList>
    </citation>
    <scope>NUCLEOTIDE SEQUENCE [LARGE SCALE GENOMIC DNA]</scope>
    <source>
        <strain evidence="2 3">BR7-21</strain>
    </source>
</reference>
<dbReference type="RefSeq" id="WP_146921925.1">
    <property type="nucleotide sequence ID" value="NZ_CP042430.1"/>
</dbReference>
<keyword evidence="3" id="KW-1185">Reference proteome</keyword>
<dbReference type="InterPro" id="IPR024072">
    <property type="entry name" value="DHFR-like_dom_sf"/>
</dbReference>
<dbReference type="SUPFAM" id="SSF53597">
    <property type="entry name" value="Dihydrofolate reductase-like"/>
    <property type="match status" value="1"/>
</dbReference>
<name>A0A5B8U8U1_9ACTN</name>
<dbReference type="Pfam" id="PF01872">
    <property type="entry name" value="RibD_C"/>
    <property type="match status" value="1"/>
</dbReference>
<dbReference type="OrthoDB" id="7342392at2"/>
<dbReference type="EMBL" id="CP042430">
    <property type="protein sequence ID" value="QEC49559.1"/>
    <property type="molecule type" value="Genomic_DNA"/>
</dbReference>
<dbReference type="AlphaFoldDB" id="A0A5B8U8U1"/>
<evidence type="ECO:0000313" key="3">
    <source>
        <dbReference type="Proteomes" id="UP000321805"/>
    </source>
</evidence>
<dbReference type="Proteomes" id="UP000321805">
    <property type="component" value="Chromosome"/>
</dbReference>
<gene>
    <name evidence="2" type="ORF">FSW04_19610</name>
</gene>
<dbReference type="GO" id="GO:0009231">
    <property type="term" value="P:riboflavin biosynthetic process"/>
    <property type="evidence" value="ECO:0007669"/>
    <property type="project" value="InterPro"/>
</dbReference>
<feature type="domain" description="Bacterial bifunctional deaminase-reductase C-terminal" evidence="1">
    <location>
        <begin position="116"/>
        <end position="178"/>
    </location>
</feature>
<dbReference type="KEGG" id="bsol:FSW04_19610"/>
<proteinExistence type="predicted"/>
<sequence length="188" mass="20065">MSCAAACGLTCMTSITAQTHATLDGVIDAPPADALLPYMSDAGRQGALDLALAADALLLARETWQGLARAWRDQTGPMAERLNTMPKYVVSATLGSAAEWDHTTIVGYDDIAGLREREQLLTYGCGRLARDLLADGLLDVLVLSLTPVVAGAGRRLFDDPGHLVRLRLTDSTTFETGAVRLFLEPDHA</sequence>
<protein>
    <recommendedName>
        <fullName evidence="1">Bacterial bifunctional deaminase-reductase C-terminal domain-containing protein</fullName>
    </recommendedName>
</protein>
<dbReference type="InterPro" id="IPR002734">
    <property type="entry name" value="RibDG_C"/>
</dbReference>
<evidence type="ECO:0000259" key="1">
    <source>
        <dbReference type="Pfam" id="PF01872"/>
    </source>
</evidence>
<accession>A0A5B8U8U1</accession>
<dbReference type="GO" id="GO:0008703">
    <property type="term" value="F:5-amino-6-(5-phosphoribosylamino)uracil reductase activity"/>
    <property type="evidence" value="ECO:0007669"/>
    <property type="project" value="InterPro"/>
</dbReference>
<organism evidence="2 3">
    <name type="scientific">Baekduia soli</name>
    <dbReference type="NCBI Taxonomy" id="496014"/>
    <lineage>
        <taxon>Bacteria</taxon>
        <taxon>Bacillati</taxon>
        <taxon>Actinomycetota</taxon>
        <taxon>Thermoleophilia</taxon>
        <taxon>Solirubrobacterales</taxon>
        <taxon>Baekduiaceae</taxon>
        <taxon>Baekduia</taxon>
    </lineage>
</organism>
<dbReference type="Gene3D" id="3.40.430.10">
    <property type="entry name" value="Dihydrofolate Reductase, subunit A"/>
    <property type="match status" value="1"/>
</dbReference>